<evidence type="ECO:0000313" key="4">
    <source>
        <dbReference type="EMBL" id="MBB6730471.1"/>
    </source>
</evidence>
<sequence>MRNEPCGVAEEKWIDWHAGKLDPEEMALLRRHRDTCSACEACSRQWEMLLGGGPVSGDNRTTGIYGETEGDNGWTHLRLHSTPRSELTDMRTTEKAYPPPSATSRLKRRLRTAVVWYGIGRKWSARWRAAAQRPAWLTLAGTGVALVLFAGLLLVNRSGGESGTVSPERYAELHEPNGAAVMSRPDTVVYKLDRGSPGTSADTKETVWINVRTHEMFLLLEGMLPSDSLDVQAWAQSDGGNANLGLLQFHQNQAHLYSRNVRPELWKALLLTIEPKGGSRLPTTPQTASIRLNPQDLAD</sequence>
<dbReference type="Proteomes" id="UP000564644">
    <property type="component" value="Unassembled WGS sequence"/>
</dbReference>
<evidence type="ECO:0000259" key="3">
    <source>
        <dbReference type="Pfam" id="PF10099"/>
    </source>
</evidence>
<dbReference type="RefSeq" id="WP_185128136.1">
    <property type="nucleotide sequence ID" value="NZ_JACJVO010000007.1"/>
</dbReference>
<proteinExistence type="predicted"/>
<evidence type="ECO:0000256" key="2">
    <source>
        <dbReference type="SAM" id="Phobius"/>
    </source>
</evidence>
<keyword evidence="5" id="KW-1185">Reference proteome</keyword>
<dbReference type="GO" id="GO:0005886">
    <property type="term" value="C:plasma membrane"/>
    <property type="evidence" value="ECO:0007669"/>
    <property type="project" value="InterPro"/>
</dbReference>
<keyword evidence="2" id="KW-0472">Membrane</keyword>
<feature type="domain" description="Anti-sigma K factor RskA C-terminal" evidence="3">
    <location>
        <begin position="143"/>
        <end position="286"/>
    </location>
</feature>
<accession>A0A7X0SI80</accession>
<protein>
    <submittedName>
        <fullName evidence="4">Anti-sigma factor</fullName>
    </submittedName>
</protein>
<name>A0A7X0SI80_9BACL</name>
<evidence type="ECO:0000256" key="1">
    <source>
        <dbReference type="SAM" id="MobiDB-lite"/>
    </source>
</evidence>
<keyword evidence="2" id="KW-1133">Transmembrane helix</keyword>
<dbReference type="EMBL" id="JACJVO010000007">
    <property type="protein sequence ID" value="MBB6730471.1"/>
    <property type="molecule type" value="Genomic_DNA"/>
</dbReference>
<evidence type="ECO:0000313" key="5">
    <source>
        <dbReference type="Proteomes" id="UP000564644"/>
    </source>
</evidence>
<dbReference type="AlphaFoldDB" id="A0A7X0SI80"/>
<feature type="transmembrane region" description="Helical" evidence="2">
    <location>
        <begin position="135"/>
        <end position="155"/>
    </location>
</feature>
<comment type="caution">
    <text evidence="4">The sequence shown here is derived from an EMBL/GenBank/DDBJ whole genome shotgun (WGS) entry which is preliminary data.</text>
</comment>
<dbReference type="InterPro" id="IPR018764">
    <property type="entry name" value="RskA_C"/>
</dbReference>
<feature type="region of interest" description="Disordered" evidence="1">
    <location>
        <begin position="83"/>
        <end position="103"/>
    </location>
</feature>
<organism evidence="4 5">
    <name type="scientific">Cohnella zeiphila</name>
    <dbReference type="NCBI Taxonomy" id="2761120"/>
    <lineage>
        <taxon>Bacteria</taxon>
        <taxon>Bacillati</taxon>
        <taxon>Bacillota</taxon>
        <taxon>Bacilli</taxon>
        <taxon>Bacillales</taxon>
        <taxon>Paenibacillaceae</taxon>
        <taxon>Cohnella</taxon>
    </lineage>
</organism>
<keyword evidence="2" id="KW-0812">Transmembrane</keyword>
<dbReference type="Pfam" id="PF10099">
    <property type="entry name" value="RskA_C"/>
    <property type="match status" value="1"/>
</dbReference>
<reference evidence="4 5" key="1">
    <citation type="submission" date="2020-08" db="EMBL/GenBank/DDBJ databases">
        <title>Cohnella phylogeny.</title>
        <authorList>
            <person name="Dunlap C."/>
        </authorList>
    </citation>
    <scope>NUCLEOTIDE SEQUENCE [LARGE SCALE GENOMIC DNA]</scope>
    <source>
        <strain evidence="4 5">CBP 2801</strain>
    </source>
</reference>
<gene>
    <name evidence="4" type="ORF">H7C18_06110</name>
</gene>